<keyword evidence="2" id="KW-0472">Membrane</keyword>
<name>A0A8H5CL52_9AGAR</name>
<feature type="compositionally biased region" description="Low complexity" evidence="1">
    <location>
        <begin position="476"/>
        <end position="490"/>
    </location>
</feature>
<feature type="region of interest" description="Disordered" evidence="1">
    <location>
        <begin position="379"/>
        <end position="513"/>
    </location>
</feature>
<organism evidence="3 4">
    <name type="scientific">Tetrapyrgos nigripes</name>
    <dbReference type="NCBI Taxonomy" id="182062"/>
    <lineage>
        <taxon>Eukaryota</taxon>
        <taxon>Fungi</taxon>
        <taxon>Dikarya</taxon>
        <taxon>Basidiomycota</taxon>
        <taxon>Agaricomycotina</taxon>
        <taxon>Agaricomycetes</taxon>
        <taxon>Agaricomycetidae</taxon>
        <taxon>Agaricales</taxon>
        <taxon>Marasmiineae</taxon>
        <taxon>Marasmiaceae</taxon>
        <taxon>Tetrapyrgos</taxon>
    </lineage>
</organism>
<feature type="compositionally biased region" description="Polar residues" evidence="1">
    <location>
        <begin position="395"/>
        <end position="415"/>
    </location>
</feature>
<feature type="compositionally biased region" description="Polar residues" evidence="1">
    <location>
        <begin position="804"/>
        <end position="824"/>
    </location>
</feature>
<feature type="region of interest" description="Disordered" evidence="1">
    <location>
        <begin position="773"/>
        <end position="824"/>
    </location>
</feature>
<dbReference type="InterPro" id="IPR015943">
    <property type="entry name" value="WD40/YVTN_repeat-like_dom_sf"/>
</dbReference>
<evidence type="ECO:0000313" key="4">
    <source>
        <dbReference type="Proteomes" id="UP000559256"/>
    </source>
</evidence>
<evidence type="ECO:0000313" key="3">
    <source>
        <dbReference type="EMBL" id="KAF5343299.1"/>
    </source>
</evidence>
<dbReference type="InterPro" id="IPR036322">
    <property type="entry name" value="WD40_repeat_dom_sf"/>
</dbReference>
<evidence type="ECO:0000256" key="1">
    <source>
        <dbReference type="SAM" id="MobiDB-lite"/>
    </source>
</evidence>
<accession>A0A8H5CL52</accession>
<feature type="transmembrane region" description="Helical" evidence="2">
    <location>
        <begin position="524"/>
        <end position="545"/>
    </location>
</feature>
<reference evidence="3 4" key="1">
    <citation type="journal article" date="2020" name="ISME J.">
        <title>Uncovering the hidden diversity of litter-decomposition mechanisms in mushroom-forming fungi.</title>
        <authorList>
            <person name="Floudas D."/>
            <person name="Bentzer J."/>
            <person name="Ahren D."/>
            <person name="Johansson T."/>
            <person name="Persson P."/>
            <person name="Tunlid A."/>
        </authorList>
    </citation>
    <scope>NUCLEOTIDE SEQUENCE [LARGE SCALE GENOMIC DNA]</scope>
    <source>
        <strain evidence="3 4">CBS 291.85</strain>
    </source>
</reference>
<dbReference type="EMBL" id="JAACJM010000143">
    <property type="protein sequence ID" value="KAF5343299.1"/>
    <property type="molecule type" value="Genomic_DNA"/>
</dbReference>
<protein>
    <submittedName>
        <fullName evidence="3">Uncharacterized protein</fullName>
    </submittedName>
</protein>
<dbReference type="Proteomes" id="UP000559256">
    <property type="component" value="Unassembled WGS sequence"/>
</dbReference>
<dbReference type="Gene3D" id="2.130.10.10">
    <property type="entry name" value="YVTN repeat-like/Quinoprotein amine dehydrogenase"/>
    <property type="match status" value="1"/>
</dbReference>
<feature type="transmembrane region" description="Helical" evidence="2">
    <location>
        <begin position="738"/>
        <end position="762"/>
    </location>
</feature>
<keyword evidence="2" id="KW-1133">Transmembrane helix</keyword>
<keyword evidence="2" id="KW-0812">Transmembrane</keyword>
<dbReference type="AlphaFoldDB" id="A0A8H5CL52"/>
<keyword evidence="4" id="KW-1185">Reference proteome</keyword>
<evidence type="ECO:0000256" key="2">
    <source>
        <dbReference type="SAM" id="Phobius"/>
    </source>
</evidence>
<proteinExistence type="predicted"/>
<comment type="caution">
    <text evidence="3">The sequence shown here is derived from an EMBL/GenBank/DDBJ whole genome shotgun (WGS) entry which is preliminary data.</text>
</comment>
<sequence length="824" mass="89907">MAPHAQNPYIIKQKLDLVDSPDIINLAFSPRGDVLATGAMDGAVKLLFWEKAQIADAPTLASAVTAFCWSPNPDLLVLYMGERNGHVHYLEYQDGIGVVNHHLLKEMTDPVAAINIVENELLFIGTGPSVIVYRQDKGQSPFKQIREELTCSAGRVGQRLNSLKPQQDANDAIVTGIKAKRRDGKIVVVVGYLKHGLQAFSVVWKPDVNIMYFEPLWQTRETEGRLLPTWDLYKNTTRTSLVAYHLDHGLEYYDTDPVGETGFAEFQGYQPTENRGRQAFPVAFLLQGQHVIYGSFGGEAIVVNTDDTEPKRTVQILNRSPTNIQTSCVIALAAWSDEKHGSERVALGKIGGGTTIIIYELSARLHTTPHPARISLESYKHGNSSVSPEPATPTPARQSKSAMTTPQNATRSGGSTLRAGEPSEYGDSEASAPATLPVHGSTSARVSSSHTRKRSTWKMQKSVAAQGQTPTPVTATLKPPLSTSHPLTSSQLGPELPSGAVSAAETREEQPSWPSSVLRLVTTAFRYLAIIIVCCLLASYIWALISANPQQPAPPLLSASVTATSTAEEEQHNSHYRHSSVKTLAVGSDWLTKSATADASLTETQFAHTISTSITPSTCNTASLSRSDGADGTLLAKTQAHVATLPTEHIVATITSTVTAVVTQTTDPMDLDAALRRVEWGKTVAQGIEHLGIEMKQGMERLSRSNAWIFGLFVVVMGVNVYGIIGLVQAISAPLTTFVIWVPSKAVSILFISLMKVFWIVWKRFWERYEELKEEERTEEEDERRTQGEERGNEEERDAMAWTSVYSGSSPKGEISTGTSSFGE</sequence>
<feature type="transmembrane region" description="Helical" evidence="2">
    <location>
        <begin position="707"/>
        <end position="732"/>
    </location>
</feature>
<dbReference type="SUPFAM" id="SSF50978">
    <property type="entry name" value="WD40 repeat-like"/>
    <property type="match status" value="1"/>
</dbReference>
<feature type="compositionally biased region" description="Polar residues" evidence="1">
    <location>
        <begin position="457"/>
        <end position="474"/>
    </location>
</feature>
<feature type="compositionally biased region" description="Polar residues" evidence="1">
    <location>
        <begin position="440"/>
        <end position="449"/>
    </location>
</feature>
<gene>
    <name evidence="3" type="ORF">D9758_016504</name>
</gene>